<dbReference type="GO" id="GO:0050660">
    <property type="term" value="F:flavin adenine dinucleotide binding"/>
    <property type="evidence" value="ECO:0007669"/>
    <property type="project" value="InterPro"/>
</dbReference>
<gene>
    <name evidence="8" type="ORF">MEPE_04517</name>
</gene>
<dbReference type="Proteomes" id="UP001294444">
    <property type="component" value="Unassembled WGS sequence"/>
</dbReference>
<evidence type="ECO:0000256" key="1">
    <source>
        <dbReference type="ARBA" id="ARBA00001974"/>
    </source>
</evidence>
<feature type="compositionally biased region" description="Basic and acidic residues" evidence="6">
    <location>
        <begin position="450"/>
        <end position="467"/>
    </location>
</feature>
<comment type="similarity">
    <text evidence="2">Belongs to the MSOX/MTOX family.</text>
</comment>
<feature type="region of interest" description="Disordered" evidence="6">
    <location>
        <begin position="447"/>
        <end position="467"/>
    </location>
</feature>
<sequence length="565" mass="61747">MSSEVDYLIIGSGVNGTSIAHTLITQGYTVSVLDRSADGFVAPDGASHDLNKIVRADYTDPNYCTLAKEAISRWRSSPVLSPFYHEVGVFFRSSDQGQIFKAEKGSSGGGEGTSAEEYVENGVKHAALQRDEHLELATPGKSLGSKAFKLENDSQVKEIFKRVTCQGGNKVELGVGMSGMGKTQTGYFNPRGGWAEANNACRALLSHAISLGVRVHPNCTVTSFTYSSSSNPTKITGVRTASGQIFSAKNIVIAAGAWTSDLLTTLSSSSAFGKPIEKASKWMTRPSAQCVAILRLTPSEAESLRNTPVIINFSSGFYQFEPVFIAGLKEWHIKIAYHSNGYLYPKPPVECNGSFPCFQDSVASKSNLMGDREIGSEAFQAERGEDVGYEMAESTIPSNRLDSMLFELAQIYPTIANKDRVVTTRVCWYSDTLDENWIIDTLSNHLNSSEQEKKPQGEGKGEGEGGKVKGLGENVWIVSGDSGHAYKFLPMIGDLFATISGLFPNTRKLDLENFTFKHQAKLHKIKQKGEKVKNADSNRFDATKQKFTINNLKSHHEGQNLRARL</sequence>
<evidence type="ECO:0000259" key="7">
    <source>
        <dbReference type="Pfam" id="PF01266"/>
    </source>
</evidence>
<dbReference type="EMBL" id="OAPG01000011">
    <property type="protein sequence ID" value="SNX85808.1"/>
    <property type="molecule type" value="Genomic_DNA"/>
</dbReference>
<evidence type="ECO:0000256" key="3">
    <source>
        <dbReference type="ARBA" id="ARBA00022630"/>
    </source>
</evidence>
<keyword evidence="4" id="KW-0274">FAD</keyword>
<dbReference type="InterPro" id="IPR045170">
    <property type="entry name" value="MTOX"/>
</dbReference>
<dbReference type="Gene3D" id="3.50.50.60">
    <property type="entry name" value="FAD/NAD(P)-binding domain"/>
    <property type="match status" value="1"/>
</dbReference>
<dbReference type="GO" id="GO:0008115">
    <property type="term" value="F:sarcosine oxidase activity"/>
    <property type="evidence" value="ECO:0007669"/>
    <property type="project" value="TreeGrafter"/>
</dbReference>
<evidence type="ECO:0000256" key="4">
    <source>
        <dbReference type="ARBA" id="ARBA00022827"/>
    </source>
</evidence>
<evidence type="ECO:0000256" key="5">
    <source>
        <dbReference type="ARBA" id="ARBA00023002"/>
    </source>
</evidence>
<evidence type="ECO:0000256" key="2">
    <source>
        <dbReference type="ARBA" id="ARBA00010989"/>
    </source>
</evidence>
<dbReference type="PANTHER" id="PTHR10961">
    <property type="entry name" value="PEROXISOMAL SARCOSINE OXIDASE"/>
    <property type="match status" value="1"/>
</dbReference>
<proteinExistence type="inferred from homology"/>
<dbReference type="PANTHER" id="PTHR10961:SF46">
    <property type="entry name" value="PEROXISOMAL SARCOSINE OXIDASE"/>
    <property type="match status" value="1"/>
</dbReference>
<name>A0AAJ4XRL5_9BASI</name>
<dbReference type="SUPFAM" id="SSF51905">
    <property type="entry name" value="FAD/NAD(P)-binding domain"/>
    <property type="match status" value="1"/>
</dbReference>
<evidence type="ECO:0000313" key="8">
    <source>
        <dbReference type="EMBL" id="SNX85808.1"/>
    </source>
</evidence>
<evidence type="ECO:0000313" key="9">
    <source>
        <dbReference type="Proteomes" id="UP001294444"/>
    </source>
</evidence>
<protein>
    <submittedName>
        <fullName evidence="8">Related to fructosyl amino acid oxidase</fullName>
    </submittedName>
</protein>
<comment type="caution">
    <text evidence="8">The sequence shown here is derived from an EMBL/GenBank/DDBJ whole genome shotgun (WGS) entry which is preliminary data.</text>
</comment>
<accession>A0AAJ4XRL5</accession>
<keyword evidence="5" id="KW-0560">Oxidoreductase</keyword>
<dbReference type="Gene3D" id="3.30.9.10">
    <property type="entry name" value="D-Amino Acid Oxidase, subunit A, domain 2"/>
    <property type="match status" value="1"/>
</dbReference>
<comment type="cofactor">
    <cofactor evidence="1">
        <name>FAD</name>
        <dbReference type="ChEBI" id="CHEBI:57692"/>
    </cofactor>
</comment>
<dbReference type="Pfam" id="PF01266">
    <property type="entry name" value="DAO"/>
    <property type="match status" value="1"/>
</dbReference>
<dbReference type="InterPro" id="IPR006076">
    <property type="entry name" value="FAD-dep_OxRdtase"/>
</dbReference>
<feature type="domain" description="FAD dependent oxidoreductase" evidence="7">
    <location>
        <begin position="6"/>
        <end position="497"/>
    </location>
</feature>
<keyword evidence="3" id="KW-0285">Flavoprotein</keyword>
<keyword evidence="9" id="KW-1185">Reference proteome</keyword>
<evidence type="ECO:0000256" key="6">
    <source>
        <dbReference type="SAM" id="MobiDB-lite"/>
    </source>
</evidence>
<organism evidence="8 9">
    <name type="scientific">Melanopsichium pennsylvanicum</name>
    <dbReference type="NCBI Taxonomy" id="63383"/>
    <lineage>
        <taxon>Eukaryota</taxon>
        <taxon>Fungi</taxon>
        <taxon>Dikarya</taxon>
        <taxon>Basidiomycota</taxon>
        <taxon>Ustilaginomycotina</taxon>
        <taxon>Ustilaginomycetes</taxon>
        <taxon>Ustilaginales</taxon>
        <taxon>Ustilaginaceae</taxon>
        <taxon>Melanopsichium</taxon>
    </lineage>
</organism>
<dbReference type="GO" id="GO:0050031">
    <property type="term" value="F:L-pipecolate oxidase activity"/>
    <property type="evidence" value="ECO:0007669"/>
    <property type="project" value="TreeGrafter"/>
</dbReference>
<reference evidence="8" key="1">
    <citation type="submission" date="2023-10" db="EMBL/GenBank/DDBJ databases">
        <authorList>
            <person name="Guldener U."/>
        </authorList>
    </citation>
    <scope>NUCLEOTIDE SEQUENCE</scope>
    <source>
        <strain evidence="8">Mp4</strain>
    </source>
</reference>
<dbReference type="InterPro" id="IPR036188">
    <property type="entry name" value="FAD/NAD-bd_sf"/>
</dbReference>
<dbReference type="AlphaFoldDB" id="A0AAJ4XRL5"/>
<dbReference type="GO" id="GO:0004657">
    <property type="term" value="F:proline dehydrogenase activity"/>
    <property type="evidence" value="ECO:0007669"/>
    <property type="project" value="TreeGrafter"/>
</dbReference>